<gene>
    <name evidence="2" type="ORF">M997_0661</name>
</gene>
<dbReference type="CDD" id="cd00093">
    <property type="entry name" value="HTH_XRE"/>
    <property type="match status" value="1"/>
</dbReference>
<evidence type="ECO:0000313" key="3">
    <source>
        <dbReference type="Proteomes" id="UP000078250"/>
    </source>
</evidence>
<dbReference type="AlphaFoldDB" id="A0AAJ3LV65"/>
<feature type="domain" description="HTH cro/C1-type" evidence="1">
    <location>
        <begin position="26"/>
        <end position="80"/>
    </location>
</feature>
<dbReference type="Pfam" id="PF01381">
    <property type="entry name" value="HTH_3"/>
    <property type="match status" value="1"/>
</dbReference>
<dbReference type="Gene3D" id="1.10.260.40">
    <property type="entry name" value="lambda repressor-like DNA-binding domains"/>
    <property type="match status" value="1"/>
</dbReference>
<evidence type="ECO:0000313" key="2">
    <source>
        <dbReference type="EMBL" id="OAT49445.1"/>
    </source>
</evidence>
<dbReference type="Proteomes" id="UP000078250">
    <property type="component" value="Unassembled WGS sequence"/>
</dbReference>
<dbReference type="PROSITE" id="PS50943">
    <property type="entry name" value="HTH_CROC1"/>
    <property type="match status" value="1"/>
</dbReference>
<sequence length="89" mass="10536">MNQKKQFYNMRGNNDLLLRKNIGIYIKNARKNKSLSGKQLGKLLNLSQQQISRYENAVTSINIETLNVILIILEKDWFDFLDYIMKKEI</sequence>
<reference evidence="2 3" key="1">
    <citation type="submission" date="2016-04" db="EMBL/GenBank/DDBJ databases">
        <title>ATOL: Assembling a taxonomically balanced genome-scale reconstruction of the evolutionary history of the Enterobacteriaceae.</title>
        <authorList>
            <person name="Plunkett G.III."/>
            <person name="Neeno-Eckwall E.C."/>
            <person name="Glasner J.D."/>
            <person name="Perna N.T."/>
        </authorList>
    </citation>
    <scope>NUCLEOTIDE SEQUENCE [LARGE SCALE GENOMIC DNA]</scope>
    <source>
        <strain evidence="2 3">ATCC 700826</strain>
    </source>
</reference>
<dbReference type="RefSeq" id="WP_064718675.1">
    <property type="nucleotide sequence ID" value="NZ_LXEV01000011.1"/>
</dbReference>
<dbReference type="InterPro" id="IPR001387">
    <property type="entry name" value="Cro/C1-type_HTH"/>
</dbReference>
<dbReference type="SMART" id="SM00530">
    <property type="entry name" value="HTH_XRE"/>
    <property type="match status" value="1"/>
</dbReference>
<accession>A0AAJ3LV65</accession>
<proteinExistence type="predicted"/>
<evidence type="ECO:0000259" key="1">
    <source>
        <dbReference type="PROSITE" id="PS50943"/>
    </source>
</evidence>
<dbReference type="InterPro" id="IPR010982">
    <property type="entry name" value="Lambda_DNA-bd_dom_sf"/>
</dbReference>
<dbReference type="EMBL" id="LXEV01000011">
    <property type="protein sequence ID" value="OAT49445.1"/>
    <property type="molecule type" value="Genomic_DNA"/>
</dbReference>
<keyword evidence="3" id="KW-1185">Reference proteome</keyword>
<dbReference type="SUPFAM" id="SSF47413">
    <property type="entry name" value="lambda repressor-like DNA-binding domains"/>
    <property type="match status" value="1"/>
</dbReference>
<dbReference type="GO" id="GO:0003677">
    <property type="term" value="F:DNA binding"/>
    <property type="evidence" value="ECO:0007669"/>
    <property type="project" value="InterPro"/>
</dbReference>
<organism evidence="2 3">
    <name type="scientific">Proteus hauseri ATCC 700826</name>
    <dbReference type="NCBI Taxonomy" id="1354271"/>
    <lineage>
        <taxon>Bacteria</taxon>
        <taxon>Pseudomonadati</taxon>
        <taxon>Pseudomonadota</taxon>
        <taxon>Gammaproteobacteria</taxon>
        <taxon>Enterobacterales</taxon>
        <taxon>Morganellaceae</taxon>
        <taxon>Proteus</taxon>
    </lineage>
</organism>
<name>A0AAJ3LV65_PROHU</name>
<comment type="caution">
    <text evidence="2">The sequence shown here is derived from an EMBL/GenBank/DDBJ whole genome shotgun (WGS) entry which is preliminary data.</text>
</comment>
<protein>
    <recommendedName>
        <fullName evidence="1">HTH cro/C1-type domain-containing protein</fullName>
    </recommendedName>
</protein>